<dbReference type="GO" id="GO:0009279">
    <property type="term" value="C:cell outer membrane"/>
    <property type="evidence" value="ECO:0007669"/>
    <property type="project" value="UniProtKB-SubCell"/>
</dbReference>
<proteinExistence type="inferred from homology"/>
<dbReference type="InterPro" id="IPR036942">
    <property type="entry name" value="Beta-barrel_TonB_sf"/>
</dbReference>
<evidence type="ECO:0000256" key="1">
    <source>
        <dbReference type="ARBA" id="ARBA00004571"/>
    </source>
</evidence>
<comment type="caution">
    <text evidence="14">The sequence shown here is derived from an EMBL/GenBank/DDBJ whole genome shotgun (WGS) entry which is preliminary data.</text>
</comment>
<evidence type="ECO:0000256" key="10">
    <source>
        <dbReference type="PROSITE-ProRule" id="PRU01360"/>
    </source>
</evidence>
<dbReference type="GO" id="GO:0044718">
    <property type="term" value="P:siderophore transmembrane transport"/>
    <property type="evidence" value="ECO:0007669"/>
    <property type="project" value="TreeGrafter"/>
</dbReference>
<dbReference type="PANTHER" id="PTHR30069">
    <property type="entry name" value="TONB-DEPENDENT OUTER MEMBRANE RECEPTOR"/>
    <property type="match status" value="1"/>
</dbReference>
<keyword evidence="2 10" id="KW-0813">Transport</keyword>
<evidence type="ECO:0000313" key="14">
    <source>
        <dbReference type="EMBL" id="CAG5012662.1"/>
    </source>
</evidence>
<dbReference type="InterPro" id="IPR000531">
    <property type="entry name" value="Beta-barrel_TonB"/>
</dbReference>
<keyword evidence="8" id="KW-0675">Receptor</keyword>
<protein>
    <submittedName>
        <fullName evidence="14">Vitamin B12 transporter BtuB</fullName>
    </submittedName>
</protein>
<keyword evidence="7 10" id="KW-0472">Membrane</keyword>
<keyword evidence="5" id="KW-0732">Signal</keyword>
<dbReference type="GO" id="GO:0015344">
    <property type="term" value="F:siderophore uptake transmembrane transporter activity"/>
    <property type="evidence" value="ECO:0007669"/>
    <property type="project" value="TreeGrafter"/>
</dbReference>
<keyword evidence="15" id="KW-1185">Reference proteome</keyword>
<feature type="domain" description="TonB-dependent receptor plug" evidence="13">
    <location>
        <begin position="27"/>
        <end position="125"/>
    </location>
</feature>
<keyword evidence="6 11" id="KW-0798">TonB box</keyword>
<gene>
    <name evidence="14" type="primary">btuB_21</name>
    <name evidence="14" type="ORF">DYBT9275_05222</name>
</gene>
<evidence type="ECO:0000259" key="13">
    <source>
        <dbReference type="Pfam" id="PF07715"/>
    </source>
</evidence>
<keyword evidence="3 10" id="KW-1134">Transmembrane beta strand</keyword>
<evidence type="ECO:0000256" key="4">
    <source>
        <dbReference type="ARBA" id="ARBA00022692"/>
    </source>
</evidence>
<evidence type="ECO:0000313" key="15">
    <source>
        <dbReference type="Proteomes" id="UP000680038"/>
    </source>
</evidence>
<keyword evidence="9 10" id="KW-0998">Cell outer membrane</keyword>
<organism evidence="14 15">
    <name type="scientific">Dyadobacter helix</name>
    <dbReference type="NCBI Taxonomy" id="2822344"/>
    <lineage>
        <taxon>Bacteria</taxon>
        <taxon>Pseudomonadati</taxon>
        <taxon>Bacteroidota</taxon>
        <taxon>Cytophagia</taxon>
        <taxon>Cytophagales</taxon>
        <taxon>Spirosomataceae</taxon>
        <taxon>Dyadobacter</taxon>
    </lineage>
</organism>
<evidence type="ECO:0000256" key="9">
    <source>
        <dbReference type="ARBA" id="ARBA00023237"/>
    </source>
</evidence>
<dbReference type="Gene3D" id="2.40.170.20">
    <property type="entry name" value="TonB-dependent receptor, beta-barrel domain"/>
    <property type="match status" value="1"/>
</dbReference>
<dbReference type="InterPro" id="IPR039426">
    <property type="entry name" value="TonB-dep_rcpt-like"/>
</dbReference>
<dbReference type="PANTHER" id="PTHR30069:SF29">
    <property type="entry name" value="HEMOGLOBIN AND HEMOGLOBIN-HAPTOGLOBIN-BINDING PROTEIN 1-RELATED"/>
    <property type="match status" value="1"/>
</dbReference>
<evidence type="ECO:0000256" key="7">
    <source>
        <dbReference type="ARBA" id="ARBA00023136"/>
    </source>
</evidence>
<reference evidence="14" key="1">
    <citation type="submission" date="2021-04" db="EMBL/GenBank/DDBJ databases">
        <authorList>
            <person name="Rodrigo-Torres L."/>
            <person name="Arahal R. D."/>
            <person name="Lucena T."/>
        </authorList>
    </citation>
    <scope>NUCLEOTIDE SEQUENCE</scope>
    <source>
        <strain evidence="14">CECT 9275</strain>
    </source>
</reference>
<dbReference type="Gene3D" id="2.170.130.10">
    <property type="entry name" value="TonB-dependent receptor, plug domain"/>
    <property type="match status" value="1"/>
</dbReference>
<keyword evidence="4 10" id="KW-0812">Transmembrane</keyword>
<dbReference type="PROSITE" id="PS52016">
    <property type="entry name" value="TONB_DEPENDENT_REC_3"/>
    <property type="match status" value="1"/>
</dbReference>
<feature type="domain" description="TonB-dependent receptor-like beta-barrel" evidence="12">
    <location>
        <begin position="225"/>
        <end position="588"/>
    </location>
</feature>
<dbReference type="RefSeq" id="WP_229252949.1">
    <property type="nucleotide sequence ID" value="NZ_CAJRAF010000002.1"/>
</dbReference>
<dbReference type="Pfam" id="PF07715">
    <property type="entry name" value="Plug"/>
    <property type="match status" value="1"/>
</dbReference>
<dbReference type="AlphaFoldDB" id="A0A916N887"/>
<dbReference type="EMBL" id="CAJRAF010000002">
    <property type="protein sequence ID" value="CAG5012662.1"/>
    <property type="molecule type" value="Genomic_DNA"/>
</dbReference>
<accession>A0A916N887</accession>
<evidence type="ECO:0000256" key="2">
    <source>
        <dbReference type="ARBA" id="ARBA00022448"/>
    </source>
</evidence>
<sequence length="622" mass="70014">MAQKDTVFLDPVTVKGFTPHKYMAGLRVQKIDSSIIQRFRFQNITELLLQNSSLAFRNYGPGQLSTVAFRGTSSNHTAVLWNGVNINSASLGQTDFSTIPVAGFEQLSVLYGSAASLVGSDAVGGSILLESGPAPLSYGFSVGRRHESFRNNQTQLSGHYFSHLKRGWTFAGKTAAYNYRMMNRFPYSERQSIPVLHSETFQKGIVQDLIFKSEKDHELSAHIWLTDNKLTLTPGDTAGRELTRTTAYRAMIRYHTGDFSFRTSWVRDVIDYGKGNYALLDHAVTDRLAGRGEYEFRRNIGDSGNYVNVRAGGEFTHYLARIAGYERPSVSENRGDVFLLTRLQASSRLAVAVNLRQAFITKYSPPITPSFGGDFLLIKLADYTLKARGTVSRSYRVPTLNERYWKALGNPDIRPETGWNKEVGLDDRYLINDRNILTTSLTVYHNRVSNWTYWNPAKNYRVENLQQVLARGIEAQASWTLQAVAWRTSLQMGYAYTKSTQEKAYDAYSADVIGKQLVFVPMHNGNLSASVQYKKTKITGQLQAISRRYTTFDHLRSLDGYGLVNLSAETTFTTRQIHFMVQGQVNNLLDTFYLNVRNNAMPGRSFALSLVVSFKGNAVKKI</sequence>
<dbReference type="Proteomes" id="UP000680038">
    <property type="component" value="Unassembled WGS sequence"/>
</dbReference>
<name>A0A916N887_9BACT</name>
<evidence type="ECO:0000256" key="11">
    <source>
        <dbReference type="RuleBase" id="RU003357"/>
    </source>
</evidence>
<dbReference type="Pfam" id="PF00593">
    <property type="entry name" value="TonB_dep_Rec_b-barrel"/>
    <property type="match status" value="1"/>
</dbReference>
<dbReference type="SUPFAM" id="SSF56935">
    <property type="entry name" value="Porins"/>
    <property type="match status" value="1"/>
</dbReference>
<evidence type="ECO:0000256" key="3">
    <source>
        <dbReference type="ARBA" id="ARBA00022452"/>
    </source>
</evidence>
<dbReference type="InterPro" id="IPR037066">
    <property type="entry name" value="Plug_dom_sf"/>
</dbReference>
<dbReference type="InterPro" id="IPR012910">
    <property type="entry name" value="Plug_dom"/>
</dbReference>
<evidence type="ECO:0000256" key="5">
    <source>
        <dbReference type="ARBA" id="ARBA00022729"/>
    </source>
</evidence>
<comment type="subcellular location">
    <subcellularLocation>
        <location evidence="1 10">Cell outer membrane</location>
        <topology evidence="1 10">Multi-pass membrane protein</topology>
    </subcellularLocation>
</comment>
<evidence type="ECO:0000259" key="12">
    <source>
        <dbReference type="Pfam" id="PF00593"/>
    </source>
</evidence>
<evidence type="ECO:0000256" key="8">
    <source>
        <dbReference type="ARBA" id="ARBA00023170"/>
    </source>
</evidence>
<comment type="similarity">
    <text evidence="10 11">Belongs to the TonB-dependent receptor family.</text>
</comment>
<evidence type="ECO:0000256" key="6">
    <source>
        <dbReference type="ARBA" id="ARBA00023077"/>
    </source>
</evidence>